<evidence type="ECO:0000256" key="2">
    <source>
        <dbReference type="SAM" id="SignalP"/>
    </source>
</evidence>
<gene>
    <name evidence="4" type="ORF">SAMN05661086_01445</name>
</gene>
<feature type="domain" description="Solute-binding protein family 3/N-terminal" evidence="3">
    <location>
        <begin position="37"/>
        <end position="256"/>
    </location>
</feature>
<dbReference type="Gene3D" id="3.40.190.10">
    <property type="entry name" value="Periplasmic binding protein-like II"/>
    <property type="match status" value="2"/>
</dbReference>
<dbReference type="PANTHER" id="PTHR35936:SF17">
    <property type="entry name" value="ARGININE-BINDING EXTRACELLULAR PROTEIN ARTP"/>
    <property type="match status" value="1"/>
</dbReference>
<reference evidence="4 5" key="1">
    <citation type="submission" date="2016-10" db="EMBL/GenBank/DDBJ databases">
        <authorList>
            <person name="de Groot N.N."/>
        </authorList>
    </citation>
    <scope>NUCLEOTIDE SEQUENCE [LARGE SCALE GENOMIC DNA]</scope>
    <source>
        <strain evidence="4 5">743A</strain>
    </source>
</reference>
<dbReference type="Pfam" id="PF00497">
    <property type="entry name" value="SBP_bac_3"/>
    <property type="match status" value="1"/>
</dbReference>
<keyword evidence="1 2" id="KW-0732">Signal</keyword>
<dbReference type="RefSeq" id="WP_242940487.1">
    <property type="nucleotide sequence ID" value="NZ_FOYZ01000005.1"/>
</dbReference>
<dbReference type="SUPFAM" id="SSF53850">
    <property type="entry name" value="Periplasmic binding protein-like II"/>
    <property type="match status" value="1"/>
</dbReference>
<evidence type="ECO:0000256" key="1">
    <source>
        <dbReference type="ARBA" id="ARBA00022729"/>
    </source>
</evidence>
<proteinExistence type="predicted"/>
<feature type="signal peptide" evidence="2">
    <location>
        <begin position="1"/>
        <end position="18"/>
    </location>
</feature>
<evidence type="ECO:0000313" key="4">
    <source>
        <dbReference type="EMBL" id="SFR75170.1"/>
    </source>
</evidence>
<evidence type="ECO:0000313" key="5">
    <source>
        <dbReference type="Proteomes" id="UP000199659"/>
    </source>
</evidence>
<keyword evidence="5" id="KW-1185">Reference proteome</keyword>
<organism evidence="4 5">
    <name type="scientific">Anaeromicropila populeti</name>
    <dbReference type="NCBI Taxonomy" id="37658"/>
    <lineage>
        <taxon>Bacteria</taxon>
        <taxon>Bacillati</taxon>
        <taxon>Bacillota</taxon>
        <taxon>Clostridia</taxon>
        <taxon>Lachnospirales</taxon>
        <taxon>Lachnospiraceae</taxon>
        <taxon>Anaeromicropila</taxon>
    </lineage>
</organism>
<dbReference type="SMART" id="SM00062">
    <property type="entry name" value="PBPb"/>
    <property type="match status" value="1"/>
</dbReference>
<dbReference type="Proteomes" id="UP000199659">
    <property type="component" value="Unassembled WGS sequence"/>
</dbReference>
<accession>A0A1I6J9I9</accession>
<evidence type="ECO:0000259" key="3">
    <source>
        <dbReference type="SMART" id="SM00062"/>
    </source>
</evidence>
<dbReference type="STRING" id="37658.SAMN05661086_01445"/>
<protein>
    <submittedName>
        <fullName evidence="4">Amino acid ABC transporter substrate-binding protein, PAAT family (TC 3.A.1.3.-)</fullName>
    </submittedName>
</protein>
<dbReference type="PROSITE" id="PS51257">
    <property type="entry name" value="PROKAR_LIPOPROTEIN"/>
    <property type="match status" value="1"/>
</dbReference>
<dbReference type="PANTHER" id="PTHR35936">
    <property type="entry name" value="MEMBRANE-BOUND LYTIC MUREIN TRANSGLYCOSYLASE F"/>
    <property type="match status" value="1"/>
</dbReference>
<name>A0A1I6J9I9_9FIRM</name>
<dbReference type="EMBL" id="FOYZ01000005">
    <property type="protein sequence ID" value="SFR75170.1"/>
    <property type="molecule type" value="Genomic_DNA"/>
</dbReference>
<dbReference type="AlphaFoldDB" id="A0A1I6J9I9"/>
<dbReference type="InterPro" id="IPR001638">
    <property type="entry name" value="Solute-binding_3/MltF_N"/>
</dbReference>
<feature type="chain" id="PRO_5038980764" evidence="2">
    <location>
        <begin position="19"/>
        <end position="260"/>
    </location>
</feature>
<sequence length="260" mass="28354">MKKSIYVVLGMLMIVSLAACGKKEDNAADGGSNDSNTIIVGTEAGFAPYEYMDGDTVVGVDMDIAQAIADAMGKELVIKNMDFDGALLAVQNGKIDFVAAGVSVDEERKKYVDFSEEYVDSTEVIVVNKENPMVSSAADLKDKVIGVQQGNIADIWCSKEENVKAKEVKRYTKFVQAAEDLANGKIDCIVMDELPAVELVTANDKLVILEGEENIVFQDQYAIALKKGNTELQEQINEVIKDLKENGKIDEFIANHATQK</sequence>